<sequence>MGQSVLSWSYNLRWMEFYVLKQRLEQKWSKMVLVITERFPWSDGGEKQKWRIGTENFRRRRGKASAAVSHVRQISSTRVFVFFSKRHVEMTETELHL</sequence>
<organism evidence="1">
    <name type="scientific">Brassica napus</name>
    <name type="common">Rape</name>
    <dbReference type="NCBI Taxonomy" id="3708"/>
    <lineage>
        <taxon>Eukaryota</taxon>
        <taxon>Viridiplantae</taxon>
        <taxon>Streptophyta</taxon>
        <taxon>Embryophyta</taxon>
        <taxon>Tracheophyta</taxon>
        <taxon>Spermatophyta</taxon>
        <taxon>Magnoliopsida</taxon>
        <taxon>eudicotyledons</taxon>
        <taxon>Gunneridae</taxon>
        <taxon>Pentapetalae</taxon>
        <taxon>rosids</taxon>
        <taxon>malvids</taxon>
        <taxon>Brassicales</taxon>
        <taxon>Brassicaceae</taxon>
        <taxon>Brassiceae</taxon>
        <taxon>Brassica</taxon>
    </lineage>
</organism>
<reference evidence="1" key="1">
    <citation type="submission" date="2021-01" db="EMBL/GenBank/DDBJ databases">
        <authorList>
            <consortium name="Genoscope - CEA"/>
            <person name="William W."/>
        </authorList>
    </citation>
    <scope>NUCLEOTIDE SEQUENCE</scope>
</reference>
<evidence type="ECO:0000313" key="1">
    <source>
        <dbReference type="EMBL" id="CAF2128260.1"/>
    </source>
</evidence>
<dbReference type="Gramene" id="CDX82250">
    <property type="protein sequence ID" value="CDX82250"/>
    <property type="gene ID" value="GSBRNA2T00137352001"/>
</dbReference>
<dbReference type="EMBL" id="HG994357">
    <property type="protein sequence ID" value="CAF2128260.1"/>
    <property type="molecule type" value="Genomic_DNA"/>
</dbReference>
<accession>A0A816VSC0</accession>
<gene>
    <name evidence="1" type="ORF">DARMORV10_A03P41710.1</name>
</gene>
<dbReference type="Proteomes" id="UP001295469">
    <property type="component" value="Chromosome A03"/>
</dbReference>
<protein>
    <submittedName>
        <fullName evidence="1">(rape) hypothetical protein</fullName>
    </submittedName>
</protein>
<name>A0A816VSC0_BRANA</name>
<dbReference type="AlphaFoldDB" id="A0A816VSC0"/>
<proteinExistence type="predicted"/>